<comment type="caution">
    <text evidence="5">The sequence shown here is derived from an EMBL/GenBank/DDBJ whole genome shotgun (WGS) entry which is preliminary data.</text>
</comment>
<dbReference type="EMBL" id="BARS01050204">
    <property type="protein sequence ID" value="GAG46225.1"/>
    <property type="molecule type" value="Genomic_DNA"/>
</dbReference>
<evidence type="ECO:0000313" key="5">
    <source>
        <dbReference type="EMBL" id="GAG46225.1"/>
    </source>
</evidence>
<accession>X0XSJ9</accession>
<keyword evidence="4" id="KW-0663">Pyridoxal phosphate</keyword>
<comment type="cofactor">
    <cofactor evidence="1">
        <name>pyridoxal 5'-phosphate</name>
        <dbReference type="ChEBI" id="CHEBI:597326"/>
    </cofactor>
</comment>
<feature type="non-terminal residue" evidence="5">
    <location>
        <position position="83"/>
    </location>
</feature>
<evidence type="ECO:0000256" key="4">
    <source>
        <dbReference type="ARBA" id="ARBA00022898"/>
    </source>
</evidence>
<dbReference type="GO" id="GO:0005737">
    <property type="term" value="C:cytoplasm"/>
    <property type="evidence" value="ECO:0007669"/>
    <property type="project" value="TreeGrafter"/>
</dbReference>
<reference evidence="5" key="1">
    <citation type="journal article" date="2014" name="Front. Microbiol.">
        <title>High frequency of phylogenetically diverse reductive dehalogenase-homologous genes in deep subseafloor sedimentary metagenomes.</title>
        <authorList>
            <person name="Kawai M."/>
            <person name="Futagami T."/>
            <person name="Toyoda A."/>
            <person name="Takaki Y."/>
            <person name="Nishi S."/>
            <person name="Hori S."/>
            <person name="Arai W."/>
            <person name="Tsubouchi T."/>
            <person name="Morono Y."/>
            <person name="Uchiyama I."/>
            <person name="Ito T."/>
            <person name="Fujiyama A."/>
            <person name="Inagaki F."/>
            <person name="Takami H."/>
        </authorList>
    </citation>
    <scope>NUCLEOTIDE SEQUENCE</scope>
    <source>
        <strain evidence="5">Expedition CK06-06</strain>
    </source>
</reference>
<sequence length="83" mass="9164">MITERLVPFGTTVFAEMTALAQEHNAINLAQGFPDFEGPPEIVEAAVQALRSGNNQYARSRGHPPLTEAIAVAQRRYYGLDYD</sequence>
<dbReference type="InterPro" id="IPR015422">
    <property type="entry name" value="PyrdxlP-dep_Trfase_small"/>
</dbReference>
<dbReference type="InterPro" id="IPR015424">
    <property type="entry name" value="PyrdxlP-dep_Trfase"/>
</dbReference>
<dbReference type="PANTHER" id="PTHR43807:SF20">
    <property type="entry name" value="FI04487P"/>
    <property type="match status" value="1"/>
</dbReference>
<evidence type="ECO:0000256" key="3">
    <source>
        <dbReference type="ARBA" id="ARBA00022679"/>
    </source>
</evidence>
<gene>
    <name evidence="5" type="ORF">S01H1_74989</name>
</gene>
<dbReference type="Gene3D" id="3.90.1150.10">
    <property type="entry name" value="Aspartate Aminotransferase, domain 1"/>
    <property type="match status" value="1"/>
</dbReference>
<name>X0XSJ9_9ZZZZ</name>
<evidence type="ECO:0008006" key="6">
    <source>
        <dbReference type="Google" id="ProtNLM"/>
    </source>
</evidence>
<keyword evidence="2" id="KW-0032">Aminotransferase</keyword>
<keyword evidence="3" id="KW-0808">Transferase</keyword>
<proteinExistence type="predicted"/>
<evidence type="ECO:0000256" key="1">
    <source>
        <dbReference type="ARBA" id="ARBA00001933"/>
    </source>
</evidence>
<dbReference type="Gene3D" id="3.40.640.10">
    <property type="entry name" value="Type I PLP-dependent aspartate aminotransferase-like (Major domain)"/>
    <property type="match status" value="1"/>
</dbReference>
<dbReference type="InterPro" id="IPR051326">
    <property type="entry name" value="Kynurenine-oxoglutarate_AT"/>
</dbReference>
<dbReference type="AlphaFoldDB" id="X0XSJ9"/>
<dbReference type="InterPro" id="IPR015421">
    <property type="entry name" value="PyrdxlP-dep_Trfase_major"/>
</dbReference>
<dbReference type="PANTHER" id="PTHR43807">
    <property type="entry name" value="FI04487P"/>
    <property type="match status" value="1"/>
</dbReference>
<organism evidence="5">
    <name type="scientific">marine sediment metagenome</name>
    <dbReference type="NCBI Taxonomy" id="412755"/>
    <lineage>
        <taxon>unclassified sequences</taxon>
        <taxon>metagenomes</taxon>
        <taxon>ecological metagenomes</taxon>
    </lineage>
</organism>
<protein>
    <recommendedName>
        <fullName evidence="6">Aminotransferase class I/classII domain-containing protein</fullName>
    </recommendedName>
</protein>
<evidence type="ECO:0000256" key="2">
    <source>
        <dbReference type="ARBA" id="ARBA00022576"/>
    </source>
</evidence>
<dbReference type="SUPFAM" id="SSF53383">
    <property type="entry name" value="PLP-dependent transferases"/>
    <property type="match status" value="1"/>
</dbReference>
<dbReference type="GO" id="GO:0016212">
    <property type="term" value="F:kynurenine-oxoglutarate transaminase activity"/>
    <property type="evidence" value="ECO:0007669"/>
    <property type="project" value="TreeGrafter"/>
</dbReference>